<dbReference type="STRING" id="1043004.A0A074XT14"/>
<organism evidence="2 3">
    <name type="scientific">Aureobasidium namibiae CBS 147.97</name>
    <dbReference type="NCBI Taxonomy" id="1043004"/>
    <lineage>
        <taxon>Eukaryota</taxon>
        <taxon>Fungi</taxon>
        <taxon>Dikarya</taxon>
        <taxon>Ascomycota</taxon>
        <taxon>Pezizomycotina</taxon>
        <taxon>Dothideomycetes</taxon>
        <taxon>Dothideomycetidae</taxon>
        <taxon>Dothideales</taxon>
        <taxon>Saccotheciaceae</taxon>
        <taxon>Aureobasidium</taxon>
    </lineage>
</organism>
<sequence>MEYPSSLDRVLRTTTIVTFLLAFALLIPYGVTTAAVLPAIGLVPAFISAILSPLALNTSPRWSWFILCMDTFNAVFLFSILMPFFIITASSMGWLSNGTIMLGTYGSVPLMIDLCIHAFFVLRRVFQACRGFSFARTCPNCHTHIGPRIAPHKIHVSAEKPRNSSEEEALYQPLDAPKYDDEGRISSEAGTLYRPSVDTLGSTETVVKLI</sequence>
<proteinExistence type="predicted"/>
<evidence type="ECO:0000256" key="1">
    <source>
        <dbReference type="SAM" id="Phobius"/>
    </source>
</evidence>
<keyword evidence="1" id="KW-1133">Transmembrane helix</keyword>
<evidence type="ECO:0000313" key="3">
    <source>
        <dbReference type="Proteomes" id="UP000027730"/>
    </source>
</evidence>
<dbReference type="AlphaFoldDB" id="A0A074XT14"/>
<name>A0A074XT14_9PEZI</name>
<dbReference type="GeneID" id="25412853"/>
<dbReference type="Proteomes" id="UP000027730">
    <property type="component" value="Unassembled WGS sequence"/>
</dbReference>
<dbReference type="OrthoDB" id="5241710at2759"/>
<feature type="transmembrane region" description="Helical" evidence="1">
    <location>
        <begin position="63"/>
        <end position="87"/>
    </location>
</feature>
<feature type="transmembrane region" description="Helical" evidence="1">
    <location>
        <begin position="35"/>
        <end position="56"/>
    </location>
</feature>
<gene>
    <name evidence="2" type="ORF">M436DRAFT_59682</name>
</gene>
<dbReference type="HOGENOM" id="CLU_1309881_0_0_1"/>
<keyword evidence="1" id="KW-0472">Membrane</keyword>
<evidence type="ECO:0000313" key="2">
    <source>
        <dbReference type="EMBL" id="KEQ77716.1"/>
    </source>
</evidence>
<dbReference type="EMBL" id="KL584702">
    <property type="protein sequence ID" value="KEQ77716.1"/>
    <property type="molecule type" value="Genomic_DNA"/>
</dbReference>
<feature type="transmembrane region" description="Helical" evidence="1">
    <location>
        <begin position="10"/>
        <end position="29"/>
    </location>
</feature>
<feature type="transmembrane region" description="Helical" evidence="1">
    <location>
        <begin position="99"/>
        <end position="122"/>
    </location>
</feature>
<protein>
    <submittedName>
        <fullName evidence="2">Uncharacterized protein</fullName>
    </submittedName>
</protein>
<dbReference type="RefSeq" id="XP_013432076.1">
    <property type="nucleotide sequence ID" value="XM_013576622.1"/>
</dbReference>
<accession>A0A074XT14</accession>
<keyword evidence="1" id="KW-0812">Transmembrane</keyword>
<reference evidence="2 3" key="1">
    <citation type="journal article" date="2014" name="BMC Genomics">
        <title>Genome sequencing of four Aureobasidium pullulans varieties: biotechnological potential, stress tolerance, and description of new species.</title>
        <authorList>
            <person name="Gostin Ar C."/>
            <person name="Ohm R.A."/>
            <person name="Kogej T."/>
            <person name="Sonjak S."/>
            <person name="Turk M."/>
            <person name="Zajc J."/>
            <person name="Zalar P."/>
            <person name="Grube M."/>
            <person name="Sun H."/>
            <person name="Han J."/>
            <person name="Sharma A."/>
            <person name="Chiniquy J."/>
            <person name="Ngan C.Y."/>
            <person name="Lipzen A."/>
            <person name="Barry K."/>
            <person name="Grigoriev I.V."/>
            <person name="Gunde-Cimerman N."/>
        </authorList>
    </citation>
    <scope>NUCLEOTIDE SEQUENCE [LARGE SCALE GENOMIC DNA]</scope>
    <source>
        <strain evidence="2 3">CBS 147.97</strain>
    </source>
</reference>
<keyword evidence="3" id="KW-1185">Reference proteome</keyword>